<evidence type="ECO:0000259" key="5">
    <source>
        <dbReference type="PROSITE" id="PS50977"/>
    </source>
</evidence>
<dbReference type="InterPro" id="IPR050109">
    <property type="entry name" value="HTH-type_TetR-like_transc_reg"/>
</dbReference>
<dbReference type="EMBL" id="JAIQZJ010000019">
    <property type="protein sequence ID" value="MBZ5740873.1"/>
    <property type="molecule type" value="Genomic_DNA"/>
</dbReference>
<dbReference type="InterPro" id="IPR001647">
    <property type="entry name" value="HTH_TetR"/>
</dbReference>
<dbReference type="PANTHER" id="PTHR30055">
    <property type="entry name" value="HTH-TYPE TRANSCRIPTIONAL REGULATOR RUTR"/>
    <property type="match status" value="1"/>
</dbReference>
<keyword evidence="3" id="KW-0804">Transcription</keyword>
<evidence type="ECO:0000256" key="2">
    <source>
        <dbReference type="ARBA" id="ARBA00023125"/>
    </source>
</evidence>
<dbReference type="PANTHER" id="PTHR30055:SF234">
    <property type="entry name" value="HTH-TYPE TRANSCRIPTIONAL REGULATOR BETI"/>
    <property type="match status" value="1"/>
</dbReference>
<protein>
    <submittedName>
        <fullName evidence="6">TetR/AcrR family transcriptional regulator</fullName>
    </submittedName>
</protein>
<dbReference type="SUPFAM" id="SSF46689">
    <property type="entry name" value="Homeodomain-like"/>
    <property type="match status" value="1"/>
</dbReference>
<gene>
    <name evidence="6" type="ORF">K8U61_22080</name>
</gene>
<dbReference type="RefSeq" id="WP_224125174.1">
    <property type="nucleotide sequence ID" value="NZ_JAIQZJ010000019.1"/>
</dbReference>
<dbReference type="PROSITE" id="PS50977">
    <property type="entry name" value="HTH_TETR_2"/>
    <property type="match status" value="1"/>
</dbReference>
<proteinExistence type="predicted"/>
<reference evidence="6 7" key="1">
    <citation type="submission" date="2021-09" db="EMBL/GenBank/DDBJ databases">
        <title>Whole genome sequence of Nocardioides sp. GBK3QG-3.</title>
        <authorList>
            <person name="Tuo L."/>
        </authorList>
    </citation>
    <scope>NUCLEOTIDE SEQUENCE [LARGE SCALE GENOMIC DNA]</scope>
    <source>
        <strain evidence="6 7">GBK3QG-3</strain>
    </source>
</reference>
<keyword evidence="7" id="KW-1185">Reference proteome</keyword>
<keyword evidence="1" id="KW-0805">Transcription regulation</keyword>
<dbReference type="InterPro" id="IPR023772">
    <property type="entry name" value="DNA-bd_HTH_TetR-type_CS"/>
</dbReference>
<name>A0ABS7UIK4_9ACTN</name>
<accession>A0ABS7UIK4</accession>
<dbReference type="Gene3D" id="1.10.357.10">
    <property type="entry name" value="Tetracycline Repressor, domain 2"/>
    <property type="match status" value="1"/>
</dbReference>
<keyword evidence="2 4" id="KW-0238">DNA-binding</keyword>
<dbReference type="PROSITE" id="PS01081">
    <property type="entry name" value="HTH_TETR_1"/>
    <property type="match status" value="1"/>
</dbReference>
<dbReference type="PRINTS" id="PR00455">
    <property type="entry name" value="HTHTETR"/>
</dbReference>
<organism evidence="6 7">
    <name type="scientific">Nocardioides mangrovi</name>
    <dbReference type="NCBI Taxonomy" id="2874580"/>
    <lineage>
        <taxon>Bacteria</taxon>
        <taxon>Bacillati</taxon>
        <taxon>Actinomycetota</taxon>
        <taxon>Actinomycetes</taxon>
        <taxon>Propionibacteriales</taxon>
        <taxon>Nocardioidaceae</taxon>
        <taxon>Nocardioides</taxon>
    </lineage>
</organism>
<feature type="DNA-binding region" description="H-T-H motif" evidence="4">
    <location>
        <begin position="36"/>
        <end position="55"/>
    </location>
</feature>
<dbReference type="Proteomes" id="UP000780875">
    <property type="component" value="Unassembled WGS sequence"/>
</dbReference>
<comment type="caution">
    <text evidence="6">The sequence shown here is derived from an EMBL/GenBank/DDBJ whole genome shotgun (WGS) entry which is preliminary data.</text>
</comment>
<evidence type="ECO:0000256" key="1">
    <source>
        <dbReference type="ARBA" id="ARBA00023015"/>
    </source>
</evidence>
<evidence type="ECO:0000313" key="7">
    <source>
        <dbReference type="Proteomes" id="UP000780875"/>
    </source>
</evidence>
<evidence type="ECO:0000256" key="4">
    <source>
        <dbReference type="PROSITE-ProRule" id="PRU00335"/>
    </source>
</evidence>
<sequence length="201" mass="21754">MTGRRRPVQARSREMVDRILEAATRVLATRGYAGMSTNRVATEAGVSVGSLYRYFGDKDEIIAELRTRCTADVMADLTEAMSRAVSLPTRDAVHRVLTTLVGSLQRHRALMTALVDEVPLGAQGNVLPEVERQLAHFTRMFVATHAPHLEPAEADARIYLAMGVALSTCLRIALDPPPGISEDHLVDLTADLLGLGLVLGG</sequence>
<evidence type="ECO:0000313" key="6">
    <source>
        <dbReference type="EMBL" id="MBZ5740873.1"/>
    </source>
</evidence>
<feature type="domain" description="HTH tetR-type" evidence="5">
    <location>
        <begin position="13"/>
        <end position="73"/>
    </location>
</feature>
<dbReference type="Pfam" id="PF00440">
    <property type="entry name" value="TetR_N"/>
    <property type="match status" value="1"/>
</dbReference>
<evidence type="ECO:0000256" key="3">
    <source>
        <dbReference type="ARBA" id="ARBA00023163"/>
    </source>
</evidence>
<dbReference type="InterPro" id="IPR009057">
    <property type="entry name" value="Homeodomain-like_sf"/>
</dbReference>